<dbReference type="InterPro" id="IPR003660">
    <property type="entry name" value="HAMP_dom"/>
</dbReference>
<proteinExistence type="inferred from homology"/>
<reference evidence="8" key="1">
    <citation type="journal article" date="2021" name="Genome Biol. Evol.">
        <title>Continental-Scale Gene Flow Prevents Allopatric Divergence of Pelagic Freshwater Bacteria.</title>
        <authorList>
            <person name="Hoetzinger M."/>
            <person name="Pitt A."/>
            <person name="Huemer A."/>
            <person name="Hahn M.W."/>
        </authorList>
    </citation>
    <scope>NUCLEOTIDE SEQUENCE</scope>
    <source>
        <strain evidence="8">AP-YLGG-20-G6</strain>
    </source>
</reference>
<feature type="region of interest" description="Disordered" evidence="4">
    <location>
        <begin position="358"/>
        <end position="380"/>
    </location>
</feature>
<dbReference type="AlphaFoldDB" id="A0AAE2YJ51"/>
<keyword evidence="5" id="KW-0472">Membrane</keyword>
<dbReference type="InterPro" id="IPR004089">
    <property type="entry name" value="MCPsignal_dom"/>
</dbReference>
<dbReference type="Pfam" id="PF00672">
    <property type="entry name" value="HAMP"/>
    <property type="match status" value="1"/>
</dbReference>
<evidence type="ECO:0000259" key="6">
    <source>
        <dbReference type="PROSITE" id="PS50111"/>
    </source>
</evidence>
<dbReference type="SMART" id="SM00304">
    <property type="entry name" value="HAMP"/>
    <property type="match status" value="1"/>
</dbReference>
<dbReference type="EMBL" id="JAANGI010000001">
    <property type="protein sequence ID" value="MBT8590440.1"/>
    <property type="molecule type" value="Genomic_DNA"/>
</dbReference>
<dbReference type="Pfam" id="PF00015">
    <property type="entry name" value="MCPsignal"/>
    <property type="match status" value="1"/>
</dbReference>
<evidence type="ECO:0000256" key="4">
    <source>
        <dbReference type="SAM" id="MobiDB-lite"/>
    </source>
</evidence>
<accession>A0AAE2YJ51</accession>
<name>A0AAE2YJ51_9BURK</name>
<comment type="caution">
    <text evidence="8">The sequence shown here is derived from an EMBL/GenBank/DDBJ whole genome shotgun (WGS) entry which is preliminary data.</text>
</comment>
<dbReference type="InterPro" id="IPR024478">
    <property type="entry name" value="HlyB_4HB_MCP"/>
</dbReference>
<comment type="similarity">
    <text evidence="2">Belongs to the methyl-accepting chemotaxis (MCP) protein family.</text>
</comment>
<keyword evidence="5" id="KW-0812">Transmembrane</keyword>
<dbReference type="Gene3D" id="1.10.287.950">
    <property type="entry name" value="Methyl-accepting chemotaxis protein"/>
    <property type="match status" value="1"/>
</dbReference>
<dbReference type="GO" id="GO:0016020">
    <property type="term" value="C:membrane"/>
    <property type="evidence" value="ECO:0007669"/>
    <property type="project" value="InterPro"/>
</dbReference>
<sequence length="602" mass="63056">MSLMNSFAKLNLRTKLVIGFTSVVTFAVIIAATAFYGLNMLQANTQKMYDKDLIGISLLRSLDRDINVIGRTVNRITLASNFGDEAPVQKGKESIAKVKADLLVNYEKAKGTIIRPELKARIDGVGADINSYFSQVDSIVAALENKGGAAAAYKIISSKEYQDALAKVMAEIKGISEAKIEGAEKNMEAAGAAADNMKWLIGVLLLAALVMSLIIVTLVNKSINDPITNLKNALADLAAQRLDTKVQNTDFSNEIGQMAKAVAQLQVSLQHAAKLAEAERENNRIAGETTKEIGGIIAAAAGGDFTAAVKVEGKEGFFLDISKQVNQLIETSRNAFRAISKNATSLSTASEELSVVSTQMSSNAEETNAQAGSASSAATQVSSNMQTVATGVEELSVSIREISSNAIEASAVATQAVNEARITGDTMTKLGISSQEIGSVLKVISSIAEQTNLLALNATIEAARAGELGKGFAVVANEVKELAGQTSRATEEISGSIANIQRDVKGAVDSIAAISGVINKINDISGIIASAVEEQAATANEIGRTVAEAAAGSTEIARNIDSVSTVSRNTTEGANNCQQAAQDLSKMAAELQSMVNKFKVEG</sequence>
<evidence type="ECO:0000256" key="3">
    <source>
        <dbReference type="PROSITE-ProRule" id="PRU00284"/>
    </source>
</evidence>
<evidence type="ECO:0000256" key="1">
    <source>
        <dbReference type="ARBA" id="ARBA00023224"/>
    </source>
</evidence>
<dbReference type="PANTHER" id="PTHR32089">
    <property type="entry name" value="METHYL-ACCEPTING CHEMOTAXIS PROTEIN MCPB"/>
    <property type="match status" value="1"/>
</dbReference>
<feature type="compositionally biased region" description="Low complexity" evidence="4">
    <location>
        <begin position="369"/>
        <end position="380"/>
    </location>
</feature>
<evidence type="ECO:0000259" key="7">
    <source>
        <dbReference type="PROSITE" id="PS50885"/>
    </source>
</evidence>
<keyword evidence="5" id="KW-1133">Transmembrane helix</keyword>
<dbReference type="SUPFAM" id="SSF58104">
    <property type="entry name" value="Methyl-accepting chemotaxis protein (MCP) signaling domain"/>
    <property type="match status" value="1"/>
</dbReference>
<dbReference type="PROSITE" id="PS50111">
    <property type="entry name" value="CHEMOTAXIS_TRANSDUC_2"/>
    <property type="match status" value="1"/>
</dbReference>
<dbReference type="SMART" id="SM00283">
    <property type="entry name" value="MA"/>
    <property type="match status" value="1"/>
</dbReference>
<feature type="compositionally biased region" description="Polar residues" evidence="4">
    <location>
        <begin position="358"/>
        <end position="368"/>
    </location>
</feature>
<dbReference type="PANTHER" id="PTHR32089:SF112">
    <property type="entry name" value="LYSOZYME-LIKE PROTEIN-RELATED"/>
    <property type="match status" value="1"/>
</dbReference>
<protein>
    <submittedName>
        <fullName evidence="8">HAMP domain-containing protein</fullName>
    </submittedName>
</protein>
<evidence type="ECO:0000313" key="8">
    <source>
        <dbReference type="EMBL" id="MBT8590440.1"/>
    </source>
</evidence>
<evidence type="ECO:0000313" key="9">
    <source>
        <dbReference type="Proteomes" id="UP000762271"/>
    </source>
</evidence>
<feature type="domain" description="Methyl-accepting transducer" evidence="6">
    <location>
        <begin position="342"/>
        <end position="585"/>
    </location>
</feature>
<dbReference type="Proteomes" id="UP000762271">
    <property type="component" value="Unassembled WGS sequence"/>
</dbReference>
<dbReference type="PROSITE" id="PS50885">
    <property type="entry name" value="HAMP"/>
    <property type="match status" value="1"/>
</dbReference>
<evidence type="ECO:0000256" key="2">
    <source>
        <dbReference type="ARBA" id="ARBA00029447"/>
    </source>
</evidence>
<evidence type="ECO:0000256" key="5">
    <source>
        <dbReference type="SAM" id="Phobius"/>
    </source>
</evidence>
<dbReference type="Gene3D" id="6.10.340.10">
    <property type="match status" value="1"/>
</dbReference>
<dbReference type="Pfam" id="PF12729">
    <property type="entry name" value="4HB_MCP_1"/>
    <property type="match status" value="1"/>
</dbReference>
<keyword evidence="1 3" id="KW-0807">Transducer</keyword>
<gene>
    <name evidence="8" type="ORF">G6693_00660</name>
</gene>
<dbReference type="GO" id="GO:0007165">
    <property type="term" value="P:signal transduction"/>
    <property type="evidence" value="ECO:0007669"/>
    <property type="project" value="UniProtKB-KW"/>
</dbReference>
<feature type="transmembrane region" description="Helical" evidence="5">
    <location>
        <begin position="199"/>
        <end position="219"/>
    </location>
</feature>
<organism evidence="8 9">
    <name type="scientific">Polynucleobacter paneuropaeus</name>
    <dbReference type="NCBI Taxonomy" id="2527775"/>
    <lineage>
        <taxon>Bacteria</taxon>
        <taxon>Pseudomonadati</taxon>
        <taxon>Pseudomonadota</taxon>
        <taxon>Betaproteobacteria</taxon>
        <taxon>Burkholderiales</taxon>
        <taxon>Burkholderiaceae</taxon>
        <taxon>Polynucleobacter</taxon>
    </lineage>
</organism>
<feature type="domain" description="HAMP" evidence="7">
    <location>
        <begin position="221"/>
        <end position="274"/>
    </location>
</feature>
<feature type="transmembrane region" description="Helical" evidence="5">
    <location>
        <begin position="16"/>
        <end position="38"/>
    </location>
</feature>